<keyword evidence="1" id="KW-0812">Transmembrane</keyword>
<organism evidence="2 3">
    <name type="scientific">Tetranychus urticae</name>
    <name type="common">Two-spotted spider mite</name>
    <dbReference type="NCBI Taxonomy" id="32264"/>
    <lineage>
        <taxon>Eukaryota</taxon>
        <taxon>Metazoa</taxon>
        <taxon>Ecdysozoa</taxon>
        <taxon>Arthropoda</taxon>
        <taxon>Chelicerata</taxon>
        <taxon>Arachnida</taxon>
        <taxon>Acari</taxon>
        <taxon>Acariformes</taxon>
        <taxon>Trombidiformes</taxon>
        <taxon>Prostigmata</taxon>
        <taxon>Eleutherengona</taxon>
        <taxon>Raphignathae</taxon>
        <taxon>Tetranychoidea</taxon>
        <taxon>Tetranychidae</taxon>
        <taxon>Tetranychus</taxon>
    </lineage>
</organism>
<dbReference type="EMBL" id="CAEY01000676">
    <property type="status" value="NOT_ANNOTATED_CDS"/>
    <property type="molecule type" value="Genomic_DNA"/>
</dbReference>
<keyword evidence="1" id="KW-1133">Transmembrane helix</keyword>
<evidence type="ECO:0000313" key="3">
    <source>
        <dbReference type="Proteomes" id="UP000015104"/>
    </source>
</evidence>
<sequence>MKALLYDFNNLLTIISSVFPIWLIPLHLNELITFKSTLNDLMSKFIDSSMTKSTISYIKSL</sequence>
<protein>
    <submittedName>
        <fullName evidence="2">Uncharacterized protein</fullName>
    </submittedName>
</protein>
<dbReference type="Proteomes" id="UP000015104">
    <property type="component" value="Unassembled WGS sequence"/>
</dbReference>
<dbReference type="EnsemblMetazoa" id="tetur25g01390.1">
    <property type="protein sequence ID" value="tetur25g01390.1"/>
    <property type="gene ID" value="tetur25g01390"/>
</dbReference>
<evidence type="ECO:0000313" key="2">
    <source>
        <dbReference type="EnsemblMetazoa" id="tetur25g01390.1"/>
    </source>
</evidence>
<keyword evidence="3" id="KW-1185">Reference proteome</keyword>
<feature type="transmembrane region" description="Helical" evidence="1">
    <location>
        <begin position="12"/>
        <end position="34"/>
    </location>
</feature>
<proteinExistence type="predicted"/>
<name>T1KX75_TETUR</name>
<dbReference type="HOGENOM" id="CLU_2925558_0_0_1"/>
<accession>T1KX75</accession>
<evidence type="ECO:0000256" key="1">
    <source>
        <dbReference type="SAM" id="Phobius"/>
    </source>
</evidence>
<keyword evidence="1" id="KW-0472">Membrane</keyword>
<dbReference type="AlphaFoldDB" id="T1KX75"/>
<reference evidence="2" key="2">
    <citation type="submission" date="2015-06" db="UniProtKB">
        <authorList>
            <consortium name="EnsemblMetazoa"/>
        </authorList>
    </citation>
    <scope>IDENTIFICATION</scope>
</reference>
<reference evidence="3" key="1">
    <citation type="submission" date="2011-08" db="EMBL/GenBank/DDBJ databases">
        <authorList>
            <person name="Rombauts S."/>
        </authorList>
    </citation>
    <scope>NUCLEOTIDE SEQUENCE</scope>
    <source>
        <strain evidence="3">London</strain>
    </source>
</reference>